<dbReference type="Gene3D" id="1.20.1640.10">
    <property type="entry name" value="Multidrug efflux transporter AcrB transmembrane domain"/>
    <property type="match status" value="1"/>
</dbReference>
<protein>
    <submittedName>
        <fullName evidence="2">Hydrophobe/amphiphile efflux-1 family RND transporter</fullName>
    </submittedName>
</protein>
<evidence type="ECO:0000256" key="1">
    <source>
        <dbReference type="SAM" id="Phobius"/>
    </source>
</evidence>
<dbReference type="AlphaFoldDB" id="A0A6P1Z9I0"/>
<dbReference type="GO" id="GO:0042910">
    <property type="term" value="F:xenobiotic transmembrane transporter activity"/>
    <property type="evidence" value="ECO:0007669"/>
    <property type="project" value="TreeGrafter"/>
</dbReference>
<gene>
    <name evidence="2" type="ORF">DQK91_21950</name>
</gene>
<feature type="non-terminal residue" evidence="2">
    <location>
        <position position="231"/>
    </location>
</feature>
<sequence length="231" mass="24207">DMVPLYGVTDISYRAGANAVSHFNGFPSVQITGAPAAGISSGAAMDEVPNIASEVLPQGYGFDWSGASYQESKAGNQAPMVLAFGIVVVFLVLAAQYEKWSLPVAVLGVLPIAILGALVAVFMRDLAQDIYFQIGLLTLVGLSAKNAILIVEFCVAAHRDGRFILDSALYASRMRLRPIIMTALASILGVVPLAISTRAGAADRHSVGTGFIGGMLAATVLAIFFVPVFFV</sequence>
<keyword evidence="1" id="KW-0812">Transmembrane</keyword>
<feature type="transmembrane region" description="Helical" evidence="1">
    <location>
        <begin position="176"/>
        <end position="195"/>
    </location>
</feature>
<organism evidence="2 3">
    <name type="scientific">Oceanidesulfovibrio marinus</name>
    <dbReference type="NCBI Taxonomy" id="370038"/>
    <lineage>
        <taxon>Bacteria</taxon>
        <taxon>Pseudomonadati</taxon>
        <taxon>Thermodesulfobacteriota</taxon>
        <taxon>Desulfovibrionia</taxon>
        <taxon>Desulfovibrionales</taxon>
        <taxon>Desulfovibrionaceae</taxon>
        <taxon>Oceanidesulfovibrio</taxon>
    </lineage>
</organism>
<evidence type="ECO:0000313" key="2">
    <source>
        <dbReference type="EMBL" id="TVM29581.1"/>
    </source>
</evidence>
<reference evidence="2 3" key="1">
    <citation type="submission" date="2018-06" db="EMBL/GenBank/DDBJ databases">
        <title>Complete genome of Desulfovibrio marinus P48SEP.</title>
        <authorList>
            <person name="Crispim J.S."/>
            <person name="Vidigal P.M.P."/>
            <person name="Silva L.C.F."/>
            <person name="Araujo L.C."/>
            <person name="Laguardia C.N."/>
            <person name="Dias R.S."/>
            <person name="Sousa M.P."/>
            <person name="Paula S.O."/>
            <person name="Silva C."/>
        </authorList>
    </citation>
    <scope>NUCLEOTIDE SEQUENCE [LARGE SCALE GENOMIC DNA]</scope>
    <source>
        <strain evidence="2 3">P48SEP</strain>
    </source>
</reference>
<evidence type="ECO:0000313" key="3">
    <source>
        <dbReference type="Proteomes" id="UP000434052"/>
    </source>
</evidence>
<feature type="non-terminal residue" evidence="2">
    <location>
        <position position="1"/>
    </location>
</feature>
<accession>A0A6P1Z9I0</accession>
<dbReference type="PANTHER" id="PTHR32063:SF13">
    <property type="entry name" value="MULTIDRUG EFFLUX PUMP SUBUNIT ACRB-RELATED"/>
    <property type="match status" value="1"/>
</dbReference>
<keyword evidence="1" id="KW-0472">Membrane</keyword>
<feature type="transmembrane region" description="Helical" evidence="1">
    <location>
        <begin position="78"/>
        <end position="97"/>
    </location>
</feature>
<dbReference type="SUPFAM" id="SSF82866">
    <property type="entry name" value="Multidrug efflux transporter AcrB transmembrane domain"/>
    <property type="match status" value="1"/>
</dbReference>
<dbReference type="Gene3D" id="3.30.70.1440">
    <property type="entry name" value="Multidrug efflux transporter AcrB pore domain"/>
    <property type="match status" value="1"/>
</dbReference>
<name>A0A6P1Z9I0_9BACT</name>
<dbReference type="InterPro" id="IPR027463">
    <property type="entry name" value="AcrB_DN_DC_subdom"/>
</dbReference>
<dbReference type="Pfam" id="PF00873">
    <property type="entry name" value="ACR_tran"/>
    <property type="match status" value="1"/>
</dbReference>
<dbReference type="Proteomes" id="UP000434052">
    <property type="component" value="Unassembled WGS sequence"/>
</dbReference>
<feature type="transmembrane region" description="Helical" evidence="1">
    <location>
        <begin position="104"/>
        <end position="124"/>
    </location>
</feature>
<dbReference type="PANTHER" id="PTHR32063">
    <property type="match status" value="1"/>
</dbReference>
<proteinExistence type="predicted"/>
<dbReference type="GO" id="GO:0005886">
    <property type="term" value="C:plasma membrane"/>
    <property type="evidence" value="ECO:0007669"/>
    <property type="project" value="TreeGrafter"/>
</dbReference>
<keyword evidence="1" id="KW-1133">Transmembrane helix</keyword>
<dbReference type="Gene3D" id="3.30.2090.10">
    <property type="entry name" value="Multidrug efflux transporter AcrB TolC docking domain, DN and DC subdomains"/>
    <property type="match status" value="1"/>
</dbReference>
<dbReference type="RefSeq" id="WP_208738300.1">
    <property type="nucleotide sequence ID" value="NZ_QMIF01000053.1"/>
</dbReference>
<feature type="transmembrane region" description="Helical" evidence="1">
    <location>
        <begin position="130"/>
        <end position="155"/>
    </location>
</feature>
<dbReference type="EMBL" id="QMIF01000053">
    <property type="protein sequence ID" value="TVM29581.1"/>
    <property type="molecule type" value="Genomic_DNA"/>
</dbReference>
<feature type="transmembrane region" description="Helical" evidence="1">
    <location>
        <begin position="207"/>
        <end position="230"/>
    </location>
</feature>
<dbReference type="InterPro" id="IPR001036">
    <property type="entry name" value="Acrflvin-R"/>
</dbReference>
<comment type="caution">
    <text evidence="2">The sequence shown here is derived from an EMBL/GenBank/DDBJ whole genome shotgun (WGS) entry which is preliminary data.</text>
</comment>